<dbReference type="Proteomes" id="UP001634394">
    <property type="component" value="Unassembled WGS sequence"/>
</dbReference>
<name>A0ABD3UXT4_SINWO</name>
<evidence type="ECO:0000313" key="2">
    <source>
        <dbReference type="EMBL" id="KAL3853920.1"/>
    </source>
</evidence>
<reference evidence="2 3" key="1">
    <citation type="submission" date="2024-11" db="EMBL/GenBank/DDBJ databases">
        <title>Chromosome-level genome assembly of the freshwater bivalve Anodonta woodiana.</title>
        <authorList>
            <person name="Chen X."/>
        </authorList>
    </citation>
    <scope>NUCLEOTIDE SEQUENCE [LARGE SCALE GENOMIC DNA]</scope>
    <source>
        <strain evidence="2">MN2024</strain>
        <tissue evidence="2">Gills</tissue>
    </source>
</reference>
<sequence>MWGKYLSKSVPDHLSSNYSFAEPNKMKKVKEGHLSRSAPYEARSNIILFNSIGRKHNSSNDLQGDDVVFPLGRSLDDIQDKKRRQINQFRHDDPFF</sequence>
<evidence type="ECO:0000313" key="3">
    <source>
        <dbReference type="Proteomes" id="UP001634394"/>
    </source>
</evidence>
<dbReference type="EMBL" id="JBJQND010000014">
    <property type="protein sequence ID" value="KAL3853920.1"/>
    <property type="molecule type" value="Genomic_DNA"/>
</dbReference>
<proteinExistence type="predicted"/>
<feature type="region of interest" description="Disordered" evidence="1">
    <location>
        <begin position="1"/>
        <end position="35"/>
    </location>
</feature>
<comment type="caution">
    <text evidence="2">The sequence shown here is derived from an EMBL/GenBank/DDBJ whole genome shotgun (WGS) entry which is preliminary data.</text>
</comment>
<accession>A0ABD3UXT4</accession>
<protein>
    <submittedName>
        <fullName evidence="2">Uncharacterized protein</fullName>
    </submittedName>
</protein>
<gene>
    <name evidence="2" type="ORF">ACJMK2_013216</name>
</gene>
<keyword evidence="3" id="KW-1185">Reference proteome</keyword>
<evidence type="ECO:0000256" key="1">
    <source>
        <dbReference type="SAM" id="MobiDB-lite"/>
    </source>
</evidence>
<organism evidence="2 3">
    <name type="scientific">Sinanodonta woodiana</name>
    <name type="common">Chinese pond mussel</name>
    <name type="synonym">Anodonta woodiana</name>
    <dbReference type="NCBI Taxonomy" id="1069815"/>
    <lineage>
        <taxon>Eukaryota</taxon>
        <taxon>Metazoa</taxon>
        <taxon>Spiralia</taxon>
        <taxon>Lophotrochozoa</taxon>
        <taxon>Mollusca</taxon>
        <taxon>Bivalvia</taxon>
        <taxon>Autobranchia</taxon>
        <taxon>Heteroconchia</taxon>
        <taxon>Palaeoheterodonta</taxon>
        <taxon>Unionida</taxon>
        <taxon>Unionoidea</taxon>
        <taxon>Unionidae</taxon>
        <taxon>Unioninae</taxon>
        <taxon>Sinanodonta</taxon>
    </lineage>
</organism>
<dbReference type="AlphaFoldDB" id="A0ABD3UXT4"/>